<evidence type="ECO:0000313" key="1">
    <source>
        <dbReference type="EMBL" id="CUU02927.1"/>
    </source>
</evidence>
<dbReference type="OrthoDB" id="9889076at2"/>
<sequence length="90" mass="11180">MYQNMYVRFTRFLDNFVEFRLSFYPDWLESGELVMPYHIFEDFRAKNKIELVADTDEDRKKIDEYLKHLVRLKIKNPNEIDLDEYFPTKF</sequence>
<proteinExistence type="predicted"/>
<reference evidence="2" key="1">
    <citation type="submission" date="2015-11" db="EMBL/GenBank/DDBJ databases">
        <authorList>
            <person name="Varghese N."/>
        </authorList>
    </citation>
    <scope>NUCLEOTIDE SEQUENCE [LARGE SCALE GENOMIC DNA]</scope>
</reference>
<gene>
    <name evidence="1" type="ORF">JGI1_00626</name>
</gene>
<organism evidence="1 2">
    <name type="scientific">Candidatus Thermokryptus mobilis</name>
    <dbReference type="NCBI Taxonomy" id="1643428"/>
    <lineage>
        <taxon>Bacteria</taxon>
        <taxon>Pseudomonadati</taxon>
        <taxon>Candidatus Kryptoniota</taxon>
        <taxon>Candidatus Thermokryptus</taxon>
    </lineage>
</organism>
<dbReference type="STRING" id="1643428.GCA_001442855_00609"/>
<dbReference type="Proteomes" id="UP000320623">
    <property type="component" value="Unassembled WGS sequence"/>
</dbReference>
<evidence type="ECO:0000313" key="2">
    <source>
        <dbReference type="Proteomes" id="UP000320623"/>
    </source>
</evidence>
<keyword evidence="2" id="KW-1185">Reference proteome</keyword>
<name>A0A0S4MYA7_9BACT</name>
<accession>A0A0S4MYA7</accession>
<dbReference type="EMBL" id="FAOO01000003">
    <property type="protein sequence ID" value="CUU02927.1"/>
    <property type="molecule type" value="Genomic_DNA"/>
</dbReference>
<dbReference type="RefSeq" id="WP_140944411.1">
    <property type="nucleotide sequence ID" value="NZ_FAOO01000003.1"/>
</dbReference>
<protein>
    <submittedName>
        <fullName evidence="1">Uncharacterized protein</fullName>
    </submittedName>
</protein>
<dbReference type="AlphaFoldDB" id="A0A0S4MYA7"/>